<evidence type="ECO:0000313" key="1">
    <source>
        <dbReference type="EMBL" id="SDY62319.1"/>
    </source>
</evidence>
<dbReference type="AlphaFoldDB" id="A0A1H3LDT5"/>
<gene>
    <name evidence="1" type="ORF">SAMN05660209_03294</name>
</gene>
<accession>A0A1H3LDT5</accession>
<name>A0A1H3LDT5_9ACTN</name>
<organism evidence="1 2">
    <name type="scientific">Geodermatophilus africanus</name>
    <dbReference type="NCBI Taxonomy" id="1137993"/>
    <lineage>
        <taxon>Bacteria</taxon>
        <taxon>Bacillati</taxon>
        <taxon>Actinomycetota</taxon>
        <taxon>Actinomycetes</taxon>
        <taxon>Geodermatophilales</taxon>
        <taxon>Geodermatophilaceae</taxon>
        <taxon>Geodermatophilus</taxon>
    </lineage>
</organism>
<dbReference type="Proteomes" id="UP000198921">
    <property type="component" value="Unassembled WGS sequence"/>
</dbReference>
<keyword evidence="2" id="KW-1185">Reference proteome</keyword>
<dbReference type="RefSeq" id="WP_170856814.1">
    <property type="nucleotide sequence ID" value="NZ_FNOT01000009.1"/>
</dbReference>
<reference evidence="2" key="1">
    <citation type="submission" date="2016-10" db="EMBL/GenBank/DDBJ databases">
        <authorList>
            <person name="Varghese N."/>
            <person name="Submissions S."/>
        </authorList>
    </citation>
    <scope>NUCLEOTIDE SEQUENCE [LARGE SCALE GENOMIC DNA]</scope>
    <source>
        <strain evidence="2">DSM 45422</strain>
    </source>
</reference>
<dbReference type="EMBL" id="FNOT01000009">
    <property type="protein sequence ID" value="SDY62319.1"/>
    <property type="molecule type" value="Genomic_DNA"/>
</dbReference>
<proteinExistence type="predicted"/>
<protein>
    <recommendedName>
        <fullName evidence="3">Sigma-70, region 4</fullName>
    </recommendedName>
</protein>
<sequence length="125" mass="13925">MPDWLERLVIVVARRAAEEAVHTQRDDRVVDDDDEAKDVLDADTALRHFYADYLGRLDHLDPVADAESERRDLVVALALTAAAPRLLADTVHRLRTVNGWSWTDIAAVAGTTRQAAAQRWGSPAR</sequence>
<evidence type="ECO:0008006" key="3">
    <source>
        <dbReference type="Google" id="ProtNLM"/>
    </source>
</evidence>
<evidence type="ECO:0000313" key="2">
    <source>
        <dbReference type="Proteomes" id="UP000198921"/>
    </source>
</evidence>